<evidence type="ECO:0000313" key="2">
    <source>
        <dbReference type="Proteomes" id="UP000886998"/>
    </source>
</evidence>
<dbReference type="AlphaFoldDB" id="A0A8X6M9E8"/>
<evidence type="ECO:0000313" key="1">
    <source>
        <dbReference type="EMBL" id="GFS39005.1"/>
    </source>
</evidence>
<protein>
    <submittedName>
        <fullName evidence="1">Uncharacterized protein</fullName>
    </submittedName>
</protein>
<dbReference type="Proteomes" id="UP000886998">
    <property type="component" value="Unassembled WGS sequence"/>
</dbReference>
<gene>
    <name evidence="1" type="ORF">TNIN_404141</name>
</gene>
<dbReference type="EMBL" id="BMAV01025163">
    <property type="protein sequence ID" value="GFS39005.1"/>
    <property type="molecule type" value="Genomic_DNA"/>
</dbReference>
<accession>A0A8X6M9E8</accession>
<sequence>MCFLVRGASQLSAAVNFHLVRRFADLEKTQCSDKDPPLCQPHHLHSHHSHLLSHFSKIQTGQNLSLAIHEIYLPQVTHFMYILRQKSFPFQCIEEISFEKDFKPSMQKPSH</sequence>
<reference evidence="1" key="1">
    <citation type="submission" date="2020-08" db="EMBL/GenBank/DDBJ databases">
        <title>Multicomponent nature underlies the extraordinary mechanical properties of spider dragline silk.</title>
        <authorList>
            <person name="Kono N."/>
            <person name="Nakamura H."/>
            <person name="Mori M."/>
            <person name="Yoshida Y."/>
            <person name="Ohtoshi R."/>
            <person name="Malay A.D."/>
            <person name="Moran D.A.P."/>
            <person name="Tomita M."/>
            <person name="Numata K."/>
            <person name="Arakawa K."/>
        </authorList>
    </citation>
    <scope>NUCLEOTIDE SEQUENCE</scope>
</reference>
<proteinExistence type="predicted"/>
<organism evidence="1 2">
    <name type="scientific">Trichonephila inaurata madagascariensis</name>
    <dbReference type="NCBI Taxonomy" id="2747483"/>
    <lineage>
        <taxon>Eukaryota</taxon>
        <taxon>Metazoa</taxon>
        <taxon>Ecdysozoa</taxon>
        <taxon>Arthropoda</taxon>
        <taxon>Chelicerata</taxon>
        <taxon>Arachnida</taxon>
        <taxon>Araneae</taxon>
        <taxon>Araneomorphae</taxon>
        <taxon>Entelegynae</taxon>
        <taxon>Araneoidea</taxon>
        <taxon>Nephilidae</taxon>
        <taxon>Trichonephila</taxon>
        <taxon>Trichonephila inaurata</taxon>
    </lineage>
</organism>
<keyword evidence="2" id="KW-1185">Reference proteome</keyword>
<comment type="caution">
    <text evidence="1">The sequence shown here is derived from an EMBL/GenBank/DDBJ whole genome shotgun (WGS) entry which is preliminary data.</text>
</comment>
<name>A0A8X6M9E8_9ARAC</name>